<dbReference type="EMBL" id="JASVYU010000017">
    <property type="protein sequence ID" value="MDN0287656.1"/>
    <property type="molecule type" value="Genomic_DNA"/>
</dbReference>
<dbReference type="AlphaFoldDB" id="A0AAP4KAU3"/>
<feature type="region of interest" description="Disordered" evidence="1">
    <location>
        <begin position="1"/>
        <end position="24"/>
    </location>
</feature>
<evidence type="ECO:0000313" key="2">
    <source>
        <dbReference type="EMBL" id="MDN0287656.1"/>
    </source>
</evidence>
<feature type="compositionally biased region" description="Basic and acidic residues" evidence="1">
    <location>
        <begin position="1"/>
        <end position="17"/>
    </location>
</feature>
<comment type="caution">
    <text evidence="2">The sequence shown here is derived from an EMBL/GenBank/DDBJ whole genome shotgun (WGS) entry which is preliminary data.</text>
</comment>
<proteinExistence type="predicted"/>
<name>A0AAP4KAU3_9XANT</name>
<sequence>MDLRPRRSGQDPHRSYEEGGQLRI</sequence>
<accession>A0AAP4KAU3</accession>
<gene>
    <name evidence="2" type="ORF">QSH54_13655</name>
</gene>
<evidence type="ECO:0000256" key="1">
    <source>
        <dbReference type="SAM" id="MobiDB-lite"/>
    </source>
</evidence>
<protein>
    <submittedName>
        <fullName evidence="2">Uncharacterized protein</fullName>
    </submittedName>
</protein>
<reference evidence="2" key="1">
    <citation type="submission" date="2023-06" db="EMBL/GenBank/DDBJ databases">
        <title>Genome sequences of Xanthomonas arboricola from Serbia and Montenegro.</title>
        <authorList>
            <person name="Ilicic R."/>
            <person name="Jelusic A."/>
            <person name="Harrison J."/>
            <person name="Greer S."/>
            <person name="Grant M."/>
            <person name="Vicente J."/>
            <person name="Popovic Milovanovic T."/>
            <person name="Studholme D.J."/>
        </authorList>
    </citation>
    <scope>NUCLEOTIDE SEQUENCE</scope>
    <source>
        <strain evidence="2">Xp320</strain>
    </source>
</reference>
<organism evidence="2">
    <name type="scientific">Xanthomonas arboricola pv. pruni</name>
    <dbReference type="NCBI Taxonomy" id="69929"/>
    <lineage>
        <taxon>Bacteria</taxon>
        <taxon>Pseudomonadati</taxon>
        <taxon>Pseudomonadota</taxon>
        <taxon>Gammaproteobacteria</taxon>
        <taxon>Lysobacterales</taxon>
        <taxon>Lysobacteraceae</taxon>
        <taxon>Xanthomonas</taxon>
    </lineage>
</organism>